<dbReference type="InterPro" id="IPR014001">
    <property type="entry name" value="Helicase_ATP-bd"/>
</dbReference>
<protein>
    <recommendedName>
        <fullName evidence="2">RNA helicase</fullName>
        <ecNumber evidence="2">3.6.4.13</ecNumber>
    </recommendedName>
</protein>
<dbReference type="SMART" id="SM00490">
    <property type="entry name" value="HELICc"/>
    <property type="match status" value="1"/>
</dbReference>
<dbReference type="NCBIfam" id="TIGR01967">
    <property type="entry name" value="DEAH_box_HrpA"/>
    <property type="match status" value="1"/>
</dbReference>
<dbReference type="SMART" id="SM00382">
    <property type="entry name" value="AAA"/>
    <property type="match status" value="1"/>
</dbReference>
<keyword evidence="3" id="KW-0547">Nucleotide-binding</keyword>
<dbReference type="Pfam" id="PF07717">
    <property type="entry name" value="OB_NTP_bind"/>
    <property type="match status" value="1"/>
</dbReference>
<evidence type="ECO:0000259" key="9">
    <source>
        <dbReference type="PROSITE" id="PS51192"/>
    </source>
</evidence>
<gene>
    <name evidence="11" type="ORF">FHS27_006071</name>
</gene>
<evidence type="ECO:0000256" key="5">
    <source>
        <dbReference type="ARBA" id="ARBA00022806"/>
    </source>
</evidence>
<dbReference type="Gene3D" id="3.40.50.300">
    <property type="entry name" value="P-loop containing nucleotide triphosphate hydrolases"/>
    <property type="match status" value="2"/>
</dbReference>
<dbReference type="InterPro" id="IPR003593">
    <property type="entry name" value="AAA+_ATPase"/>
</dbReference>
<evidence type="ECO:0000256" key="3">
    <source>
        <dbReference type="ARBA" id="ARBA00022741"/>
    </source>
</evidence>
<evidence type="ECO:0000256" key="1">
    <source>
        <dbReference type="ARBA" id="ARBA00008792"/>
    </source>
</evidence>
<dbReference type="Pfam" id="PF11898">
    <property type="entry name" value="DUF3418"/>
    <property type="match status" value="1"/>
</dbReference>
<dbReference type="SUPFAM" id="SSF52540">
    <property type="entry name" value="P-loop containing nucleoside triphosphate hydrolases"/>
    <property type="match status" value="1"/>
</dbReference>
<evidence type="ECO:0000259" key="10">
    <source>
        <dbReference type="PROSITE" id="PS51194"/>
    </source>
</evidence>
<dbReference type="PROSITE" id="PS51192">
    <property type="entry name" value="HELICASE_ATP_BIND_1"/>
    <property type="match status" value="1"/>
</dbReference>
<dbReference type="Proteomes" id="UP000536179">
    <property type="component" value="Unassembled WGS sequence"/>
</dbReference>
<feature type="region of interest" description="Disordered" evidence="8">
    <location>
        <begin position="1"/>
        <end position="62"/>
    </location>
</feature>
<evidence type="ECO:0000256" key="7">
    <source>
        <dbReference type="ARBA" id="ARBA00047984"/>
    </source>
</evidence>
<dbReference type="InterPro" id="IPR024590">
    <property type="entry name" value="HrpA_C"/>
</dbReference>
<evidence type="ECO:0000256" key="4">
    <source>
        <dbReference type="ARBA" id="ARBA00022801"/>
    </source>
</evidence>
<feature type="compositionally biased region" description="Basic residues" evidence="8">
    <location>
        <begin position="43"/>
        <end position="54"/>
    </location>
</feature>
<dbReference type="EC" id="3.6.4.13" evidence="2"/>
<dbReference type="InterPro" id="IPR007502">
    <property type="entry name" value="Helicase-assoc_dom"/>
</dbReference>
<dbReference type="GO" id="GO:0003724">
    <property type="term" value="F:RNA helicase activity"/>
    <property type="evidence" value="ECO:0007669"/>
    <property type="project" value="UniProtKB-EC"/>
</dbReference>
<sequence length="1415" mass="158246">MNQKPASPGLSSPPPSAQAPTSSSDDSLDLKDVKLTRADRARLQRQRSRLKRDRKSSDGQAEEQFAARVAAAAARAEARQSAKVKIEFPSELPISEHRDHIVAMLREHRVIVVCGETGSGKSTQLPKMCVEAGFGRDGMVGHTQPRRLAARSIAARLAEETETILGNEIGYQVRFGDKTSDRTLIKLMTDGILLAETGSDPDLLAYDVIIIDEAHERSLNIDFLLGLLRRIMDRRPELRIIITSATIDADRFAEHFGTTDSETGEIVPAPILQVEGRGYPVELRYLPWDDVDSSATRGYDLAAHVTAAIDSLRRDGTGDTLVFLPTERDIREVSHHVGGHFKRLGLENRVELLPLYARLPQSAQQAIFHPTGGKQRIIFATNVAESSLTVPGIRYVIDSGTARISRYSVRSKVQRLPVEPVSRASANQRSGRCGRVGPGIAVRLYDVDDFESRDAFTTPEIRRTNLASVVLQSKVLRLGRLEDFPLIDPPRIDAIREGFRTLAELGAVDDDGELTEIGWQLGRMPVDPRVGRILIGAEQHGVLPEVLPIAAAMEIPDPRDRPPDKRKAADEAHSKFADPESDFLNLLRIWRFYEEMSSKYGRGKMTRVLRQNFLSPNRMREWSDVYRQLKEMASTTLGASTLSDPDQKSNGEKGKKRPHENRKPRRSRARLTIGPIRYCNAEPEKADDVAPIVDSDRYALIHQALLTGLLSGVALAGEKNEYTGAGGLKLFLWPGSGVFESKPKWIVAAELVETAKQYARTVAKIQPAWIEAVGDHMLKSSFSDPHWSRKASGAFCYQRKSFFGLPVVLRRRVPLSPIDPIEARNLLIRNGLVGGELPTTAKSVRHNRGLLESIEKLAAKTRRRDLVVDDYVLQAFYQSRLPDWVCDRARLEKFDRQCPPPQWHQRLKNDVDLAAWLADPPPLEIAADASDDATEEITETPYLRPEDLLETSATRIEQDDFPNELASGATRLPLEYHFRPGTDEDGIHLTIHPAALPQVSDEALDWLVPGQLETKVTAMIKSLPKRLRRLLIPAADVAKKVTDEIVQQRGQSAFIPTLCEALTRHAETRIGPDDFQEEKLEPHLRFLVRVVDDEGKVLATDRSVDAIKQQLGSSVESSETSMQESGTTEDWMREKMTTWDIERFPREVVRKRGGVQVAQFPGLVDHGEFVSTRLFADAAAAEASSRLGLTRMFAIACRKDLRAQVRHLPAIAEAKIKLGPILSASVIESSLADLLARLAVVEKRPIVRTADEFAERLAEAPGRIGEATQDVATWLTKLTDAYHASRVAREETSSGKLREVLDDVETQLQWMFADGFISWTPWQHLQHVPRYLNAIAYRLDKARSGAEKRDAESREMINSLWNRWLSSKHADEQDPRTNADSEFRWLIEELRVSQFAQPLGTAVKVSPKRCEKLLS</sequence>
<feature type="domain" description="Helicase ATP-binding" evidence="9">
    <location>
        <begin position="102"/>
        <end position="265"/>
    </location>
</feature>
<dbReference type="InterPro" id="IPR001650">
    <property type="entry name" value="Helicase_C-like"/>
</dbReference>
<dbReference type="Pfam" id="PF00270">
    <property type="entry name" value="DEAD"/>
    <property type="match status" value="1"/>
</dbReference>
<dbReference type="SMART" id="SM00487">
    <property type="entry name" value="DEXDc"/>
    <property type="match status" value="1"/>
</dbReference>
<feature type="compositionally biased region" description="Polar residues" evidence="8">
    <location>
        <begin position="1111"/>
        <end position="1128"/>
    </location>
</feature>
<evidence type="ECO:0000313" key="11">
    <source>
        <dbReference type="EMBL" id="MBB3210225.1"/>
    </source>
</evidence>
<evidence type="ECO:0000256" key="8">
    <source>
        <dbReference type="SAM" id="MobiDB-lite"/>
    </source>
</evidence>
<dbReference type="GO" id="GO:0016787">
    <property type="term" value="F:hydrolase activity"/>
    <property type="evidence" value="ECO:0007669"/>
    <property type="project" value="UniProtKB-KW"/>
</dbReference>
<keyword evidence="12" id="KW-1185">Reference proteome</keyword>
<dbReference type="InterPro" id="IPR010222">
    <property type="entry name" value="RNA_helicase_HrpA"/>
</dbReference>
<dbReference type="GO" id="GO:0005524">
    <property type="term" value="F:ATP binding"/>
    <property type="evidence" value="ECO:0007669"/>
    <property type="project" value="UniProtKB-KW"/>
</dbReference>
<evidence type="ECO:0000256" key="2">
    <source>
        <dbReference type="ARBA" id="ARBA00012552"/>
    </source>
</evidence>
<feature type="compositionally biased region" description="Low complexity" evidence="8">
    <location>
        <begin position="1"/>
        <end position="10"/>
    </location>
</feature>
<dbReference type="Pfam" id="PF21010">
    <property type="entry name" value="HA2_C"/>
    <property type="match status" value="1"/>
</dbReference>
<dbReference type="InterPro" id="IPR048333">
    <property type="entry name" value="HA2_WH"/>
</dbReference>
<dbReference type="PANTHER" id="PTHR18934:SF99">
    <property type="entry name" value="ATP-DEPENDENT RNA HELICASE DHX37-RELATED"/>
    <property type="match status" value="1"/>
</dbReference>
<feature type="region of interest" description="Disordered" evidence="8">
    <location>
        <begin position="1111"/>
        <end position="1130"/>
    </location>
</feature>
<name>A0A7W5E4Y4_9BACT</name>
<feature type="compositionally biased region" description="Basic and acidic residues" evidence="8">
    <location>
        <begin position="556"/>
        <end position="574"/>
    </location>
</feature>
<comment type="caution">
    <text evidence="11">The sequence shown here is derived from an EMBL/GenBank/DDBJ whole genome shotgun (WGS) entry which is preliminary data.</text>
</comment>
<dbReference type="Pfam" id="PF04408">
    <property type="entry name" value="WHD_HA2"/>
    <property type="match status" value="1"/>
</dbReference>
<dbReference type="FunFam" id="1.20.120.1080:FF:000005">
    <property type="entry name" value="ATP-dependent helicase HrpA"/>
    <property type="match status" value="1"/>
</dbReference>
<feature type="compositionally biased region" description="Basic and acidic residues" evidence="8">
    <location>
        <begin position="28"/>
        <end position="42"/>
    </location>
</feature>
<dbReference type="CDD" id="cd18791">
    <property type="entry name" value="SF2_C_RHA"/>
    <property type="match status" value="1"/>
</dbReference>
<accession>A0A7W5E4Y4</accession>
<reference evidence="11 12" key="1">
    <citation type="submission" date="2020-08" db="EMBL/GenBank/DDBJ databases">
        <title>Genomic Encyclopedia of Type Strains, Phase III (KMG-III): the genomes of soil and plant-associated and newly described type strains.</title>
        <authorList>
            <person name="Whitman W."/>
        </authorList>
    </citation>
    <scope>NUCLEOTIDE SEQUENCE [LARGE SCALE GENOMIC DNA]</scope>
    <source>
        <strain evidence="11 12">CECT 8075</strain>
    </source>
</reference>
<dbReference type="PANTHER" id="PTHR18934">
    <property type="entry name" value="ATP-DEPENDENT RNA HELICASE"/>
    <property type="match status" value="1"/>
</dbReference>
<proteinExistence type="inferred from homology"/>
<dbReference type="Gene3D" id="1.20.120.1080">
    <property type="match status" value="1"/>
</dbReference>
<dbReference type="InterPro" id="IPR011545">
    <property type="entry name" value="DEAD/DEAH_box_helicase_dom"/>
</dbReference>
<keyword evidence="5 11" id="KW-0347">Helicase</keyword>
<feature type="domain" description="Helicase C-terminal" evidence="10">
    <location>
        <begin position="304"/>
        <end position="477"/>
    </location>
</feature>
<dbReference type="InterPro" id="IPR027417">
    <property type="entry name" value="P-loop_NTPase"/>
</dbReference>
<dbReference type="PROSITE" id="PS51194">
    <property type="entry name" value="HELICASE_CTER"/>
    <property type="match status" value="1"/>
</dbReference>
<keyword evidence="6" id="KW-0067">ATP-binding</keyword>
<dbReference type="RefSeq" id="WP_246421169.1">
    <property type="nucleotide sequence ID" value="NZ_JACHXU010000033.1"/>
</dbReference>
<comment type="catalytic activity">
    <reaction evidence="7">
        <text>ATP + H2O = ADP + phosphate + H(+)</text>
        <dbReference type="Rhea" id="RHEA:13065"/>
        <dbReference type="ChEBI" id="CHEBI:15377"/>
        <dbReference type="ChEBI" id="CHEBI:15378"/>
        <dbReference type="ChEBI" id="CHEBI:30616"/>
        <dbReference type="ChEBI" id="CHEBI:43474"/>
        <dbReference type="ChEBI" id="CHEBI:456216"/>
        <dbReference type="EC" id="3.6.4.13"/>
    </reaction>
</comment>
<comment type="similarity">
    <text evidence="1">Belongs to the DEAD box helicase family. DEAH subfamily.</text>
</comment>
<dbReference type="FunFam" id="3.40.50.300:FF:000578">
    <property type="entry name" value="probable ATP-dependent RNA helicase DHX35"/>
    <property type="match status" value="1"/>
</dbReference>
<dbReference type="InterPro" id="IPR011709">
    <property type="entry name" value="DEAD-box_helicase_OB_fold"/>
</dbReference>
<keyword evidence="4 11" id="KW-0378">Hydrolase</keyword>
<feature type="compositionally biased region" description="Basic residues" evidence="8">
    <location>
        <begin position="654"/>
        <end position="667"/>
    </location>
</feature>
<evidence type="ECO:0000256" key="6">
    <source>
        <dbReference type="ARBA" id="ARBA00022840"/>
    </source>
</evidence>
<dbReference type="EMBL" id="JACHXU010000033">
    <property type="protein sequence ID" value="MBB3210225.1"/>
    <property type="molecule type" value="Genomic_DNA"/>
</dbReference>
<dbReference type="SMART" id="SM00847">
    <property type="entry name" value="HA2"/>
    <property type="match status" value="1"/>
</dbReference>
<evidence type="ECO:0000313" key="12">
    <source>
        <dbReference type="Proteomes" id="UP000536179"/>
    </source>
</evidence>
<organism evidence="11 12">
    <name type="scientific">Aporhodopirellula rubra</name>
    <dbReference type="NCBI Taxonomy" id="980271"/>
    <lineage>
        <taxon>Bacteria</taxon>
        <taxon>Pseudomonadati</taxon>
        <taxon>Planctomycetota</taxon>
        <taxon>Planctomycetia</taxon>
        <taxon>Pirellulales</taxon>
        <taxon>Pirellulaceae</taxon>
        <taxon>Aporhodopirellula</taxon>
    </lineage>
</organism>
<dbReference type="GO" id="GO:0003723">
    <property type="term" value="F:RNA binding"/>
    <property type="evidence" value="ECO:0007669"/>
    <property type="project" value="TreeGrafter"/>
</dbReference>
<feature type="region of interest" description="Disordered" evidence="8">
    <location>
        <begin position="636"/>
        <end position="667"/>
    </location>
</feature>
<feature type="region of interest" description="Disordered" evidence="8">
    <location>
        <begin position="555"/>
        <end position="574"/>
    </location>
</feature>
<dbReference type="Pfam" id="PF00271">
    <property type="entry name" value="Helicase_C"/>
    <property type="match status" value="1"/>
</dbReference>